<comment type="caution">
    <text evidence="7">The sequence shown here is derived from an EMBL/GenBank/DDBJ whole genome shotgun (WGS) entry which is preliminary data.</text>
</comment>
<feature type="transmembrane region" description="Helical" evidence="6">
    <location>
        <begin position="38"/>
        <end position="57"/>
    </location>
</feature>
<dbReference type="InterPro" id="IPR003752">
    <property type="entry name" value="DiS_bond_form_DsbB/BdbC"/>
</dbReference>
<reference evidence="7 8" key="1">
    <citation type="submission" date="2018-03" db="EMBL/GenBank/DDBJ databases">
        <title>Genomic Encyclopedia of Type Strains, Phase III (KMG-III): the genomes of soil and plant-associated and newly described type strains.</title>
        <authorList>
            <person name="Whitman W."/>
        </authorList>
    </citation>
    <scope>NUCLEOTIDE SEQUENCE [LARGE SCALE GENOMIC DNA]</scope>
    <source>
        <strain evidence="7 8">MWH-P2sevCIIIb</strain>
    </source>
</reference>
<dbReference type="Pfam" id="PF02600">
    <property type="entry name" value="DsbB"/>
    <property type="match status" value="1"/>
</dbReference>
<dbReference type="GO" id="GO:0015035">
    <property type="term" value="F:protein-disulfide reductase activity"/>
    <property type="evidence" value="ECO:0007669"/>
    <property type="project" value="InterPro"/>
</dbReference>
<evidence type="ECO:0000256" key="5">
    <source>
        <dbReference type="ARBA" id="ARBA00023136"/>
    </source>
</evidence>
<accession>A0A2T0XJ46</accession>
<name>A0A2T0XJ46_9BURK</name>
<organism evidence="7 8">
    <name type="scientific">Jezberella montanilacus</name>
    <dbReference type="NCBI Taxonomy" id="323426"/>
    <lineage>
        <taxon>Bacteria</taxon>
        <taxon>Pseudomonadati</taxon>
        <taxon>Pseudomonadota</taxon>
        <taxon>Betaproteobacteria</taxon>
        <taxon>Burkholderiales</taxon>
        <taxon>Alcaligenaceae</taxon>
        <taxon>Jezberella</taxon>
    </lineage>
</organism>
<keyword evidence="3 6" id="KW-0812">Transmembrane</keyword>
<dbReference type="GO" id="GO:0006457">
    <property type="term" value="P:protein folding"/>
    <property type="evidence" value="ECO:0007669"/>
    <property type="project" value="InterPro"/>
</dbReference>
<dbReference type="AlphaFoldDB" id="A0A2T0XJ46"/>
<comment type="subcellular location">
    <subcellularLocation>
        <location evidence="1">Cell membrane</location>
        <topology evidence="1">Multi-pass membrane protein</topology>
    </subcellularLocation>
</comment>
<protein>
    <submittedName>
        <fullName evidence="7">Thiol:disulfide interchange protein DsbB</fullName>
    </submittedName>
</protein>
<evidence type="ECO:0000256" key="3">
    <source>
        <dbReference type="ARBA" id="ARBA00022692"/>
    </source>
</evidence>
<evidence type="ECO:0000313" key="7">
    <source>
        <dbReference type="EMBL" id="PRY98968.1"/>
    </source>
</evidence>
<evidence type="ECO:0000313" key="8">
    <source>
        <dbReference type="Proteomes" id="UP000238308"/>
    </source>
</evidence>
<dbReference type="InterPro" id="IPR050183">
    <property type="entry name" value="DsbB"/>
</dbReference>
<dbReference type="InterPro" id="IPR023380">
    <property type="entry name" value="DsbB-like_sf"/>
</dbReference>
<dbReference type="RefSeq" id="WP_106226318.1">
    <property type="nucleotide sequence ID" value="NZ_PVTV01000011.1"/>
</dbReference>
<keyword evidence="2" id="KW-1003">Cell membrane</keyword>
<dbReference type="EMBL" id="PVTV01000011">
    <property type="protein sequence ID" value="PRY98968.1"/>
    <property type="molecule type" value="Genomic_DNA"/>
</dbReference>
<dbReference type="PANTHER" id="PTHR36570">
    <property type="entry name" value="DISULFIDE BOND FORMATION PROTEIN B"/>
    <property type="match status" value="1"/>
</dbReference>
<keyword evidence="8" id="KW-1185">Reference proteome</keyword>
<evidence type="ECO:0000256" key="6">
    <source>
        <dbReference type="SAM" id="Phobius"/>
    </source>
</evidence>
<dbReference type="Gene3D" id="1.20.1550.10">
    <property type="entry name" value="DsbB-like"/>
    <property type="match status" value="1"/>
</dbReference>
<gene>
    <name evidence="7" type="ORF">BCM14_0405</name>
</gene>
<evidence type="ECO:0000256" key="4">
    <source>
        <dbReference type="ARBA" id="ARBA00022989"/>
    </source>
</evidence>
<dbReference type="PANTHER" id="PTHR36570:SF3">
    <property type="entry name" value="DISULFIDE BOND FORMATION PROTEIN B"/>
    <property type="match status" value="1"/>
</dbReference>
<dbReference type="Proteomes" id="UP000238308">
    <property type="component" value="Unassembled WGS sequence"/>
</dbReference>
<feature type="transmembrane region" description="Helical" evidence="6">
    <location>
        <begin position="64"/>
        <end position="84"/>
    </location>
</feature>
<keyword evidence="5 6" id="KW-0472">Membrane</keyword>
<proteinExistence type="predicted"/>
<dbReference type="GO" id="GO:0005886">
    <property type="term" value="C:plasma membrane"/>
    <property type="evidence" value="ECO:0007669"/>
    <property type="project" value="UniProtKB-SubCell"/>
</dbReference>
<evidence type="ECO:0000256" key="2">
    <source>
        <dbReference type="ARBA" id="ARBA00022475"/>
    </source>
</evidence>
<evidence type="ECO:0000256" key="1">
    <source>
        <dbReference type="ARBA" id="ARBA00004651"/>
    </source>
</evidence>
<dbReference type="OrthoDB" id="3711263at2"/>
<feature type="transmembrane region" description="Helical" evidence="6">
    <location>
        <begin position="135"/>
        <end position="155"/>
    </location>
</feature>
<keyword evidence="4 6" id="KW-1133">Transmembrane helix</keyword>
<dbReference type="SUPFAM" id="SSF158442">
    <property type="entry name" value="DsbB-like"/>
    <property type="match status" value="1"/>
</dbReference>
<sequence length="161" mass="17275">MLLERKLFSLIFIFCFAALSTALVSQHVFSLMPCAWCVMQRLIYVLIGLIAAGLALIPCKKWPVTIGGIALIVLSFSGIAAAWYQTHYAAKAFSCNLGFADKLMINTGLDAALPSVFGIFASCADAVVNIMGLDYSSWSLLLFGVLGSIATIITVRSVRAT</sequence>